<name>A0A8S5N7C3_9CAUD</name>
<reference evidence="1" key="1">
    <citation type="journal article" date="2021" name="Proc. Natl. Acad. Sci. U.S.A.">
        <title>A Catalog of Tens of Thousands of Viruses from Human Metagenomes Reveals Hidden Associations with Chronic Diseases.</title>
        <authorList>
            <person name="Tisza M.J."/>
            <person name="Buck C.B."/>
        </authorList>
    </citation>
    <scope>NUCLEOTIDE SEQUENCE</scope>
    <source>
        <strain evidence="1">CtfWC31</strain>
    </source>
</reference>
<dbReference type="EMBL" id="BK015078">
    <property type="protein sequence ID" value="DAD90136.1"/>
    <property type="molecule type" value="Genomic_DNA"/>
</dbReference>
<protein>
    <submittedName>
        <fullName evidence="1">Terminase large subunit</fullName>
    </submittedName>
</protein>
<accession>A0A8S5N7C3</accession>
<dbReference type="InterPro" id="IPR006517">
    <property type="entry name" value="Phage_terminase_lsu-like_C"/>
</dbReference>
<proteinExistence type="predicted"/>
<sequence>MSKNKALEYLKRNPEALIIAAARKRLLNFARYMQVDFDADEFHVNYYRVLDLFAQGYIRKLIVQAPPQHGKSQGSSRFLPAFILGRDPDKKICIGSYAATVAQDFNRDVQRIIDTERYNKVFPDTYLNGSNVVTVANNYLRNSTVFETVGHKGSLRVVGRGGALTGKTVDVAILDDVYKDYAEGNSPIVREAAWKWYTTVVRTRLHNRSQQLIVFTRWHKEDIIGRLEKSKEQIINVEKWSDLENVPPGAWVRVNFEAIKTSDPTEIDPRLKDTALWEERHSLEELKEQQALDAVQFNCLYQGNPGGTEGLLYQPFKTWVNRADYGTYIRSGNYTDVADEGDDMLFSVCYDIFLSPNKAYNEHTGTFEPILFALVTDMIATTEPTEVTTVTVPSMINANGVQKAWIESNNGGSQFEKIIKSKVKAVTFPFHQSSNKESRIITSSAMVNQCIIMPYGWETRYPHIYEHLTDFLRNFSANKHDDIEDGLTGVYEKEIATKNVQAYGRQHRGVRRRN</sequence>
<dbReference type="Pfam" id="PF03237">
    <property type="entry name" value="Terminase_6N"/>
    <property type="match status" value="1"/>
</dbReference>
<evidence type="ECO:0000313" key="1">
    <source>
        <dbReference type="EMBL" id="DAD90136.1"/>
    </source>
</evidence>
<dbReference type="NCBIfam" id="TIGR01630">
    <property type="entry name" value="psiM2_ORF9"/>
    <property type="match status" value="1"/>
</dbReference>
<organism evidence="1">
    <name type="scientific">Siphoviridae sp. ctfWC31</name>
    <dbReference type="NCBI Taxonomy" id="2826414"/>
    <lineage>
        <taxon>Viruses</taxon>
        <taxon>Duplodnaviria</taxon>
        <taxon>Heunggongvirae</taxon>
        <taxon>Uroviricota</taxon>
        <taxon>Caudoviricetes</taxon>
    </lineage>
</organism>